<dbReference type="AlphaFoldDB" id="A0A433RR65"/>
<keyword evidence="2" id="KW-1185">Reference proteome</keyword>
<evidence type="ECO:0000313" key="2">
    <source>
        <dbReference type="Proteomes" id="UP000288623"/>
    </source>
</evidence>
<dbReference type="RefSeq" id="WP_126991370.1">
    <property type="nucleotide sequence ID" value="NZ_JTFC01000038.1"/>
</dbReference>
<gene>
    <name evidence="1" type="ORF">QI30_14690</name>
</gene>
<reference evidence="1 2" key="1">
    <citation type="submission" date="2014-11" db="EMBL/GenBank/DDBJ databases">
        <title>Genome sequence and analysis of novel Kurthia sp.</title>
        <authorList>
            <person name="Lawson J.N."/>
            <person name="Gonzalez J.E."/>
            <person name="Rinauldi L."/>
            <person name="Xuan Z."/>
            <person name="Firman A."/>
            <person name="Shaddox L."/>
            <person name="Trudeau A."/>
            <person name="Shah S."/>
            <person name="Reiman D."/>
        </authorList>
    </citation>
    <scope>NUCLEOTIDE SEQUENCE [LARGE SCALE GENOMIC DNA]</scope>
    <source>
        <strain evidence="1 2">3B1D</strain>
    </source>
</reference>
<protein>
    <submittedName>
        <fullName evidence="1">Uncharacterized protein</fullName>
    </submittedName>
</protein>
<name>A0A433RR65_9BACL</name>
<comment type="caution">
    <text evidence="1">The sequence shown here is derived from an EMBL/GenBank/DDBJ whole genome shotgun (WGS) entry which is preliminary data.</text>
</comment>
<dbReference type="EMBL" id="JTFC01000038">
    <property type="protein sequence ID" value="RUS53676.1"/>
    <property type="molecule type" value="Genomic_DNA"/>
</dbReference>
<sequence>MVYLEDLSIEFSETKVGLNVLEKKDETIHFDLMLECEFLNFSHDYVWLEEDVDLVLKSIANIKRNNLEQDIISVDSPGIAFSYEQYSHDKTIYFFTVSVDLGFITSNMGTETLLSITLNTTLADFENWIRKGFNK</sequence>
<dbReference type="Proteomes" id="UP000288623">
    <property type="component" value="Unassembled WGS sequence"/>
</dbReference>
<proteinExistence type="predicted"/>
<dbReference type="OrthoDB" id="2438671at2"/>
<evidence type="ECO:0000313" key="1">
    <source>
        <dbReference type="EMBL" id="RUS53676.1"/>
    </source>
</evidence>
<organism evidence="1 2">
    <name type="scientific">Candidatus Kurthia intestinigallinarum</name>
    <dbReference type="NCBI Taxonomy" id="1562256"/>
    <lineage>
        <taxon>Bacteria</taxon>
        <taxon>Bacillati</taxon>
        <taxon>Bacillota</taxon>
        <taxon>Bacilli</taxon>
        <taxon>Bacillales</taxon>
        <taxon>Caryophanaceae</taxon>
        <taxon>Kurthia</taxon>
    </lineage>
</organism>
<accession>A0A433RR65</accession>